<dbReference type="EMBL" id="BBYQ01000080">
    <property type="protein sequence ID" value="GAP30432.1"/>
    <property type="molecule type" value="Genomic_DNA"/>
</dbReference>
<reference evidence="3 4" key="2">
    <citation type="journal article" date="2016" name="Genome Announc.">
        <title>Draft Genome Sequence of Erythromycin- and Oxytetracycline-Sensitive Nocardia seriolae Strain U-1 (NBRC 110359).</title>
        <authorList>
            <person name="Imajoh M."/>
            <person name="Sukeda M."/>
            <person name="Shimizu M."/>
            <person name="Yamane J."/>
            <person name="Ohnishi K."/>
            <person name="Oshima S."/>
        </authorList>
    </citation>
    <scope>NUCLEOTIDE SEQUENCE [LARGE SCALE GENOMIC DNA]</scope>
    <source>
        <strain evidence="3 4">U-1</strain>
    </source>
</reference>
<dbReference type="OrthoDB" id="919086at2"/>
<keyword evidence="1" id="KW-0472">Membrane</keyword>
<feature type="transmembrane region" description="Helical" evidence="1">
    <location>
        <begin position="106"/>
        <end position="129"/>
    </location>
</feature>
<feature type="transmembrane region" description="Helical" evidence="1">
    <location>
        <begin position="234"/>
        <end position="253"/>
    </location>
</feature>
<protein>
    <submittedName>
        <fullName evidence="3">Uncharacterized protein</fullName>
    </submittedName>
</protein>
<feature type="transmembrane region" description="Helical" evidence="1">
    <location>
        <begin position="23"/>
        <end position="42"/>
    </location>
</feature>
<feature type="transmembrane region" description="Helical" evidence="1">
    <location>
        <begin position="62"/>
        <end position="85"/>
    </location>
</feature>
<evidence type="ECO:0000313" key="3">
    <source>
        <dbReference type="EMBL" id="GAP30432.1"/>
    </source>
</evidence>
<keyword evidence="1" id="KW-1133">Transmembrane helix</keyword>
<evidence type="ECO:0000313" key="2">
    <source>
        <dbReference type="EMBL" id="APA97886.1"/>
    </source>
</evidence>
<organism evidence="3 4">
    <name type="scientific">Nocardia seriolae</name>
    <dbReference type="NCBI Taxonomy" id="37332"/>
    <lineage>
        <taxon>Bacteria</taxon>
        <taxon>Bacillati</taxon>
        <taxon>Actinomycetota</taxon>
        <taxon>Actinomycetes</taxon>
        <taxon>Mycobacteriales</taxon>
        <taxon>Nocardiaceae</taxon>
        <taxon>Nocardia</taxon>
    </lineage>
</organism>
<feature type="transmembrane region" description="Helical" evidence="1">
    <location>
        <begin position="209"/>
        <end position="227"/>
    </location>
</feature>
<feature type="transmembrane region" description="Helical" evidence="1">
    <location>
        <begin position="149"/>
        <end position="169"/>
    </location>
</feature>
<feature type="transmembrane region" description="Helical" evidence="1">
    <location>
        <begin position="176"/>
        <end position="197"/>
    </location>
</feature>
<sequence length="387" mass="40792">MDLTANGRVATAEASTPITIRPWLPAAILFAASITFSIGSTWDIQWHSDVGPDTFFTLPHLFIYASAAVAGFTGLTVILVTSAAGRAGRRVDGELGGPGIGVFGRTFTAPLGYMVAALGAASFLLYGLWDLWWHSLYGFDAIIDSPPHIGLFLSSTVISVGTVIVFAAARAHRWGWLGALFALAHLVTNSTVTALAVQRLSTGTVRWTVAVTAFMVILLLMAGAGFIRWGATVTAAFGSLTQAVFWWFAPWAARTYADFVGLPMREHIRGIPGTPALIPFVLIPVGIVIDLLVRRGAGDRWARLLPALAGAVGGAIIGGCSPVQSVLIYQARFHLPAMFQDGAHYGAASVTIATTVAAALLGALGGYLGWRFGDMLRLTAPAKEALA</sequence>
<evidence type="ECO:0000313" key="5">
    <source>
        <dbReference type="Proteomes" id="UP000180166"/>
    </source>
</evidence>
<reference evidence="4" key="1">
    <citation type="submission" date="2015-07" db="EMBL/GenBank/DDBJ databases">
        <title>Nocardia seriolae U-1 whole genome shotgun sequence.</title>
        <authorList>
            <person name="Imajoh M."/>
            <person name="Fukumoto Y."/>
            <person name="Sukeda M."/>
            <person name="Yamane J."/>
            <person name="Yamasaki K."/>
            <person name="Shimizu M."/>
            <person name="Ohnishi K."/>
            <person name="Oshima S."/>
        </authorList>
    </citation>
    <scope>NUCLEOTIDE SEQUENCE [LARGE SCALE GENOMIC DNA]</scope>
    <source>
        <strain evidence="4">U-1</strain>
    </source>
</reference>
<keyword evidence="4" id="KW-1185">Reference proteome</keyword>
<feature type="transmembrane region" description="Helical" evidence="1">
    <location>
        <begin position="273"/>
        <end position="293"/>
    </location>
</feature>
<evidence type="ECO:0000256" key="1">
    <source>
        <dbReference type="SAM" id="Phobius"/>
    </source>
</evidence>
<accession>A0A0B8N9K1</accession>
<dbReference type="Proteomes" id="UP000037179">
    <property type="component" value="Unassembled WGS sequence"/>
</dbReference>
<dbReference type="AlphaFoldDB" id="A0A0B8N9K1"/>
<reference evidence="2 5" key="3">
    <citation type="submission" date="2016-10" db="EMBL/GenBank/DDBJ databases">
        <title>Genome sequence of Nocardia seriolae strain EM150506, isolated from Anguila japonica.</title>
        <authorList>
            <person name="Han H.-J."/>
        </authorList>
    </citation>
    <scope>NUCLEOTIDE SEQUENCE [LARGE SCALE GENOMIC DNA]</scope>
    <source>
        <strain evidence="2 5">EM150506</strain>
    </source>
</reference>
<feature type="transmembrane region" description="Helical" evidence="1">
    <location>
        <begin position="305"/>
        <end position="331"/>
    </location>
</feature>
<name>A0A0B8N9K1_9NOCA</name>
<feature type="transmembrane region" description="Helical" evidence="1">
    <location>
        <begin position="343"/>
        <end position="368"/>
    </location>
</feature>
<proteinExistence type="predicted"/>
<dbReference type="KEGG" id="nsr:NS506_03837"/>
<dbReference type="Proteomes" id="UP000180166">
    <property type="component" value="Chromosome"/>
</dbReference>
<dbReference type="EMBL" id="CP017839">
    <property type="protein sequence ID" value="APA97886.1"/>
    <property type="molecule type" value="Genomic_DNA"/>
</dbReference>
<evidence type="ECO:0000313" key="4">
    <source>
        <dbReference type="Proteomes" id="UP000037179"/>
    </source>
</evidence>
<dbReference type="RefSeq" id="WP_033089093.1">
    <property type="nucleotide sequence ID" value="NZ_AP017900.1"/>
</dbReference>
<keyword evidence="1" id="KW-0812">Transmembrane</keyword>
<dbReference type="GeneID" id="93376108"/>
<gene>
    <name evidence="2" type="ORF">NS506_03837</name>
    <name evidence="3" type="ORF">NSK11_contig00080-0028</name>
</gene>